<dbReference type="InterPro" id="IPR011335">
    <property type="entry name" value="Restrct_endonuc-II-like"/>
</dbReference>
<dbReference type="HAMAP" id="MF_00048">
    <property type="entry name" value="UPF0102"/>
    <property type="match status" value="1"/>
</dbReference>
<organism evidence="3 4">
    <name type="scientific">Thiohalocapsa halophila</name>
    <dbReference type="NCBI Taxonomy" id="69359"/>
    <lineage>
        <taxon>Bacteria</taxon>
        <taxon>Pseudomonadati</taxon>
        <taxon>Pseudomonadota</taxon>
        <taxon>Gammaproteobacteria</taxon>
        <taxon>Chromatiales</taxon>
        <taxon>Chromatiaceae</taxon>
        <taxon>Thiohalocapsa</taxon>
    </lineage>
</organism>
<comment type="caution">
    <text evidence="3">The sequence shown here is derived from an EMBL/GenBank/DDBJ whole genome shotgun (WGS) entry which is preliminary data.</text>
</comment>
<dbReference type="CDD" id="cd20736">
    <property type="entry name" value="PoNe_Nuclease"/>
    <property type="match status" value="1"/>
</dbReference>
<dbReference type="Gene3D" id="3.40.1350.10">
    <property type="match status" value="1"/>
</dbReference>
<accession>A0ABS1CL55</accession>
<keyword evidence="4" id="KW-1185">Reference proteome</keyword>
<dbReference type="RefSeq" id="WP_200240235.1">
    <property type="nucleotide sequence ID" value="NZ_NRRV01000051.1"/>
</dbReference>
<proteinExistence type="inferred from homology"/>
<gene>
    <name evidence="3" type="ORF">CKO31_17810</name>
</gene>
<sequence>MLRSRGNKQATGARHEEAARRHLERRGLRFVAANARCRQGELDLVMRDGDTLVFVEVRYRASARFGGAAASVDRRKQARLVAAAGYYLSRHPTDLPCRFDVVAISADGQVQWIRHAFDGAPA</sequence>
<dbReference type="SUPFAM" id="SSF52980">
    <property type="entry name" value="Restriction endonuclease-like"/>
    <property type="match status" value="1"/>
</dbReference>
<comment type="similarity">
    <text evidence="1 2">Belongs to the UPF0102 family.</text>
</comment>
<dbReference type="EMBL" id="NRRV01000051">
    <property type="protein sequence ID" value="MBK1632564.1"/>
    <property type="molecule type" value="Genomic_DNA"/>
</dbReference>
<dbReference type="PANTHER" id="PTHR34039:SF1">
    <property type="entry name" value="UPF0102 PROTEIN YRAN"/>
    <property type="match status" value="1"/>
</dbReference>
<dbReference type="NCBIfam" id="NF009150">
    <property type="entry name" value="PRK12497.1-3"/>
    <property type="match status" value="1"/>
</dbReference>
<dbReference type="InterPro" id="IPR011856">
    <property type="entry name" value="tRNA_endonuc-like_dom_sf"/>
</dbReference>
<evidence type="ECO:0000313" key="4">
    <source>
        <dbReference type="Proteomes" id="UP000748752"/>
    </source>
</evidence>
<dbReference type="PANTHER" id="PTHR34039">
    <property type="entry name" value="UPF0102 PROTEIN YRAN"/>
    <property type="match status" value="1"/>
</dbReference>
<dbReference type="Proteomes" id="UP000748752">
    <property type="component" value="Unassembled WGS sequence"/>
</dbReference>
<protein>
    <recommendedName>
        <fullName evidence="2">UPF0102 protein CKO31_17810</fullName>
    </recommendedName>
</protein>
<reference evidence="3 4" key="1">
    <citation type="journal article" date="2020" name="Microorganisms">
        <title>Osmotic Adaptation and Compatible Solute Biosynthesis of Phototrophic Bacteria as Revealed from Genome Analyses.</title>
        <authorList>
            <person name="Imhoff J.F."/>
            <person name="Rahn T."/>
            <person name="Kunzel S."/>
            <person name="Keller A."/>
            <person name="Neulinger S.C."/>
        </authorList>
    </citation>
    <scope>NUCLEOTIDE SEQUENCE [LARGE SCALE GENOMIC DNA]</scope>
    <source>
        <strain evidence="3 4">DSM 6210</strain>
    </source>
</reference>
<name>A0ABS1CL55_9GAMM</name>
<evidence type="ECO:0000256" key="1">
    <source>
        <dbReference type="ARBA" id="ARBA00006738"/>
    </source>
</evidence>
<evidence type="ECO:0000313" key="3">
    <source>
        <dbReference type="EMBL" id="MBK1632564.1"/>
    </source>
</evidence>
<dbReference type="Pfam" id="PF02021">
    <property type="entry name" value="UPF0102"/>
    <property type="match status" value="1"/>
</dbReference>
<evidence type="ECO:0000256" key="2">
    <source>
        <dbReference type="HAMAP-Rule" id="MF_00048"/>
    </source>
</evidence>
<dbReference type="InterPro" id="IPR003509">
    <property type="entry name" value="UPF0102_YraN-like"/>
</dbReference>
<dbReference type="NCBIfam" id="TIGR00252">
    <property type="entry name" value="YraN family protein"/>
    <property type="match status" value="1"/>
</dbReference>